<gene>
    <name evidence="1" type="ORF">V6N11_014156</name>
</gene>
<dbReference type="Proteomes" id="UP001396334">
    <property type="component" value="Unassembled WGS sequence"/>
</dbReference>
<dbReference type="EMBL" id="JBBPBN010000257">
    <property type="protein sequence ID" value="KAK8492033.1"/>
    <property type="molecule type" value="Genomic_DNA"/>
</dbReference>
<protein>
    <submittedName>
        <fullName evidence="1">Uncharacterized protein</fullName>
    </submittedName>
</protein>
<organism evidence="1 2">
    <name type="scientific">Hibiscus sabdariffa</name>
    <name type="common">roselle</name>
    <dbReference type="NCBI Taxonomy" id="183260"/>
    <lineage>
        <taxon>Eukaryota</taxon>
        <taxon>Viridiplantae</taxon>
        <taxon>Streptophyta</taxon>
        <taxon>Embryophyta</taxon>
        <taxon>Tracheophyta</taxon>
        <taxon>Spermatophyta</taxon>
        <taxon>Magnoliopsida</taxon>
        <taxon>eudicotyledons</taxon>
        <taxon>Gunneridae</taxon>
        <taxon>Pentapetalae</taxon>
        <taxon>rosids</taxon>
        <taxon>malvids</taxon>
        <taxon>Malvales</taxon>
        <taxon>Malvaceae</taxon>
        <taxon>Malvoideae</taxon>
        <taxon>Hibiscus</taxon>
    </lineage>
</organism>
<name>A0ABR2AFW8_9ROSI</name>
<reference evidence="1 2" key="1">
    <citation type="journal article" date="2024" name="G3 (Bethesda)">
        <title>Genome assembly of Hibiscus sabdariffa L. provides insights into metabolisms of medicinal natural products.</title>
        <authorList>
            <person name="Kim T."/>
        </authorList>
    </citation>
    <scope>NUCLEOTIDE SEQUENCE [LARGE SCALE GENOMIC DNA]</scope>
    <source>
        <strain evidence="1">TK-2024</strain>
        <tissue evidence="1">Old leaves</tissue>
    </source>
</reference>
<evidence type="ECO:0000313" key="1">
    <source>
        <dbReference type="EMBL" id="KAK8492033.1"/>
    </source>
</evidence>
<evidence type="ECO:0000313" key="2">
    <source>
        <dbReference type="Proteomes" id="UP001396334"/>
    </source>
</evidence>
<proteinExistence type="predicted"/>
<keyword evidence="2" id="KW-1185">Reference proteome</keyword>
<accession>A0ABR2AFW8</accession>
<sequence length="215" mass="24221">MFLSNSKLSSQPQGVHQESLFCSPEFKAPSESRRSHSLRNQGAIEYNQVQQSRREESICNSRSSIGRKRINEFPYLGSRDRTSSNRDQCSRLGSIGKAQVLRASRSEQGPERDVRASTGLVPSISFGKKASWVRSKVNLIQFKTSSYRGSLYPYLVSIARSQKSISSVLLEKTAHRASIIDEIHLTLTISRYQKVSSLLREKEEVNTTIASRHAE</sequence>
<comment type="caution">
    <text evidence="1">The sequence shown here is derived from an EMBL/GenBank/DDBJ whole genome shotgun (WGS) entry which is preliminary data.</text>
</comment>